<reference evidence="1" key="1">
    <citation type="journal article" date="2016" name="BMC Biol.">
        <title>Parallel evolution of highly conserved plastid genome architecture in red seaweeds and seed plants.</title>
        <authorList>
            <person name="Lee J."/>
            <person name="Cho C.H."/>
            <person name="Park S.I."/>
            <person name="Choi J.W."/>
            <person name="Song H.S."/>
            <person name="West J.A."/>
            <person name="Bhattacharya D."/>
            <person name="Yoon H.S."/>
        </authorList>
    </citation>
    <scope>NUCLEOTIDE SEQUENCE</scope>
</reference>
<name>A0A1C9CD85_CERJP</name>
<gene>
    <name evidence="1" type="primary">ycf80</name>
    <name evidence="1" type="ORF">Ceram_070</name>
</gene>
<dbReference type="RefSeq" id="YP_009297003.1">
    <property type="nucleotide sequence ID" value="NC_031174.1"/>
</dbReference>
<dbReference type="GeneID" id="29073450"/>
<accession>A0A1C9CD85</accession>
<geneLocation type="plastid" evidence="1"/>
<dbReference type="AlphaFoldDB" id="A0A1C9CD85"/>
<sequence length="467" mass="56003">MVFFYSTHNNIQSIKSYFSMNIQSHYPVQLLQFNNNSEIISSSVLHKSHNNNYKLISRNFFMELVNKFWKETIFLSVSDNSSDMYIEQLKSDGLSIYSNNYKNFLCYFSKALINNRIHITSDFIDNYKIKQLNKTYTKYIWKKGFNFSWPSKNSYFLSFLTKQLTFNSSNRLIKHLSINRLPIFTVINNLNQIILSESSNEILVSRNFIDRLYNVYSKYFLLNNVNQIKYQALFFINPNDAKEYRDYIKYTNSFIKNNHLVKLFVTRLDIYYNLMKVRMKYVDFRLIPDLEELGNLVSNYQYYKNIKVHPSQYLVKNTFQGQPIYFIEPVLAKNKNTGKLELIQYHYYNDINSINSKYTAIFMNYKTTLLAWQKFKQQMFNYQLPNKPNLTLYNLESFMKDYEINFKTSLKYPLFVPSVEAYFYLKNQTSTNNKMNITQKLINKSSYLKIFSQRIIWSLTSKQPVNL</sequence>
<keyword evidence="1" id="KW-0934">Plastid</keyword>
<organism evidence="1">
    <name type="scientific">Ceramothamnion japonicum</name>
    <name type="common">Red alga</name>
    <name type="synonym">Ceramium japonicum</name>
    <dbReference type="NCBI Taxonomy" id="218448"/>
    <lineage>
        <taxon>Eukaryota</taxon>
        <taxon>Rhodophyta</taxon>
        <taxon>Florideophyceae</taxon>
        <taxon>Rhodymeniophycidae</taxon>
        <taxon>Ceramiales</taxon>
        <taxon>Ceramiaceae</taxon>
        <taxon>Ceramothamnion</taxon>
    </lineage>
</organism>
<protein>
    <submittedName>
        <fullName evidence="1">Uncharacterized protein</fullName>
    </submittedName>
</protein>
<proteinExistence type="predicted"/>
<evidence type="ECO:0000313" key="1">
    <source>
        <dbReference type="EMBL" id="AOM66346.1"/>
    </source>
</evidence>
<dbReference type="EMBL" id="KX284719">
    <property type="protein sequence ID" value="AOM66346.1"/>
    <property type="molecule type" value="Genomic_DNA"/>
</dbReference>